<dbReference type="GO" id="GO:0031718">
    <property type="term" value="F:type 1 cannabinoid receptor binding"/>
    <property type="evidence" value="ECO:0000318"/>
    <property type="project" value="GO_Central"/>
</dbReference>
<feature type="region of interest" description="Disordered" evidence="5">
    <location>
        <begin position="356"/>
        <end position="444"/>
    </location>
</feature>
<dbReference type="PANTHER" id="PTHR31952">
    <property type="entry name" value="CB1 CANNABINOID RECEPTOR-INTERACTING PROTEIN 1"/>
    <property type="match status" value="1"/>
</dbReference>
<accession>A0A8R1YL51</accession>
<feature type="compositionally biased region" description="Low complexity" evidence="5">
    <location>
        <begin position="262"/>
        <end position="315"/>
    </location>
</feature>
<feature type="compositionally biased region" description="Polar residues" evidence="5">
    <location>
        <begin position="759"/>
        <end position="768"/>
    </location>
</feature>
<dbReference type="GO" id="GO:0005886">
    <property type="term" value="C:plasma membrane"/>
    <property type="evidence" value="ECO:0000318"/>
    <property type="project" value="GO_Central"/>
</dbReference>
<dbReference type="EnsemblMetazoa" id="PPA31614.1">
    <property type="protein sequence ID" value="PPA31614.1"/>
    <property type="gene ID" value="WBGene00204479"/>
</dbReference>
<evidence type="ECO:0000256" key="2">
    <source>
        <dbReference type="ARBA" id="ARBA00007288"/>
    </source>
</evidence>
<feature type="compositionally biased region" description="Low complexity" evidence="5">
    <location>
        <begin position="356"/>
        <end position="369"/>
    </location>
</feature>
<evidence type="ECO:0000256" key="3">
    <source>
        <dbReference type="ARBA" id="ARBA00015651"/>
    </source>
</evidence>
<dbReference type="InterPro" id="IPR029204">
    <property type="entry name" value="CNRIP1"/>
</dbReference>
<proteinExistence type="inferred from homology"/>
<evidence type="ECO:0000256" key="5">
    <source>
        <dbReference type="SAM" id="MobiDB-lite"/>
    </source>
</evidence>
<dbReference type="PANTHER" id="PTHR31952:SF1">
    <property type="entry name" value="CB1 CANNABINOID RECEPTOR-INTERACTING PROTEIN 1"/>
    <property type="match status" value="1"/>
</dbReference>
<comment type="function">
    <text evidence="1">Suppresses cannabinoid receptor CNR1-mediated tonic inhibition of voltage-gated calcium channels.</text>
</comment>
<comment type="similarity">
    <text evidence="2">Belongs to the CNRIP family.</text>
</comment>
<reference evidence="6" key="2">
    <citation type="submission" date="2022-06" db="UniProtKB">
        <authorList>
            <consortium name="EnsemblMetazoa"/>
        </authorList>
    </citation>
    <scope>IDENTIFICATION</scope>
    <source>
        <strain evidence="6">PS312</strain>
    </source>
</reference>
<keyword evidence="7" id="KW-1185">Reference proteome</keyword>
<comment type="subunit">
    <text evidence="4">Interacts with the cannabinoid receptor CNR1 (via C-terminus). Does not interact with cannabinoid receptor CNR2.</text>
</comment>
<feature type="compositionally biased region" description="Basic and acidic residues" evidence="5">
    <location>
        <begin position="702"/>
        <end position="745"/>
    </location>
</feature>
<dbReference type="Proteomes" id="UP000005239">
    <property type="component" value="Unassembled WGS sequence"/>
</dbReference>
<evidence type="ECO:0000313" key="7">
    <source>
        <dbReference type="Proteomes" id="UP000005239"/>
    </source>
</evidence>
<feature type="compositionally biased region" description="Low complexity" evidence="5">
    <location>
        <begin position="240"/>
        <end position="254"/>
    </location>
</feature>
<protein>
    <recommendedName>
        <fullName evidence="3">CB1 cannabinoid receptor-interacting protein 1</fullName>
    </recommendedName>
</protein>
<evidence type="ECO:0000256" key="1">
    <source>
        <dbReference type="ARBA" id="ARBA00003884"/>
    </source>
</evidence>
<dbReference type="AlphaFoldDB" id="A0A8R1YL51"/>
<gene>
    <name evidence="6" type="primary">WBGene00204479</name>
</gene>
<reference evidence="7" key="1">
    <citation type="journal article" date="2008" name="Nat. Genet.">
        <title>The Pristionchus pacificus genome provides a unique perspective on nematode lifestyle and parasitism.</title>
        <authorList>
            <person name="Dieterich C."/>
            <person name="Clifton S.W."/>
            <person name="Schuster L.N."/>
            <person name="Chinwalla A."/>
            <person name="Delehaunty K."/>
            <person name="Dinkelacker I."/>
            <person name="Fulton L."/>
            <person name="Fulton R."/>
            <person name="Godfrey J."/>
            <person name="Minx P."/>
            <person name="Mitreva M."/>
            <person name="Roeseler W."/>
            <person name="Tian H."/>
            <person name="Witte H."/>
            <person name="Yang S.P."/>
            <person name="Wilson R.K."/>
            <person name="Sommer R.J."/>
        </authorList>
    </citation>
    <scope>NUCLEOTIDE SEQUENCE [LARGE SCALE GENOMIC DNA]</scope>
    <source>
        <strain evidence="7">PS312</strain>
    </source>
</reference>
<evidence type="ECO:0000256" key="4">
    <source>
        <dbReference type="ARBA" id="ARBA00026030"/>
    </source>
</evidence>
<feature type="compositionally biased region" description="Polar residues" evidence="5">
    <location>
        <begin position="316"/>
        <end position="328"/>
    </location>
</feature>
<dbReference type="Pfam" id="PF15043">
    <property type="entry name" value="CNRIP1"/>
    <property type="match status" value="1"/>
</dbReference>
<evidence type="ECO:0000313" key="6">
    <source>
        <dbReference type="EnsemblMetazoa" id="PPA31614.1"/>
    </source>
</evidence>
<feature type="region of interest" description="Disordered" evidence="5">
    <location>
        <begin position="689"/>
        <end position="768"/>
    </location>
</feature>
<feature type="compositionally biased region" description="Low complexity" evidence="5">
    <location>
        <begin position="396"/>
        <end position="435"/>
    </location>
</feature>
<feature type="compositionally biased region" description="Polar residues" evidence="5">
    <location>
        <begin position="383"/>
        <end position="395"/>
    </location>
</feature>
<name>A0A8R1YL51_PRIPA</name>
<sequence length="768" mass="86284">MCISSFRSLFFPFPVLFPSPSFHRFFLSLSIHMPLSTPSSFTLSLSFRSVEHDEPIAFKVDGARFEGGSRSLKFAIDTKYKVIIETKPHVEFHHLHIGGSDLAITVEGISSGKYGADWNTTGITPTKRGARENIGLNLQGPGGVLRTKLQCKFYKKEDSHASWGHKMNGLQWCCTIDGAGNISLGEENVNGESNFSSSVTMILILLLLPIIVFSQDSQYGQYQNGQYSSQYTMIGGSTSPANQPQYNPSNQQQNFYGQPNGQSSQFQQSTQNSEFNQNQQFQSSTPNSNQFNNQNQFQSNQQFQSTQSPNQSNQNKFQSSTPQTLQYTQPAQQTPIGQNIQYDQYGRSVNQQNQQGFNQQFDQSQQSSGPSEPIYDADGNVINGYSGSTQNNQNGQFQSSTQNPNQFNQNQNQFNENQQFQTTQNGQQQWSQNPNGISSNGNSAQLSQYSFNNGQCVYQNGQVVENGVSRPLNQTEQQQLIQFEQALTQYGRALSASMGNFVQTLLSWNPQSQSFPNISSSSPQMPTLPCFCSQSSCQAGQVQNSQYSQQFIGPLQNGNSPQTRINSRIISTRIININPKLINIKTPSIKTRTISSRIINIRTSQISSIRILSQIRIMVVLDGMITQCLLTLCKEWIAECHWFCDQTKGIQVNHRTLVSSDMDVDRIVKESKRTTIVENKEVIYFKRPNRRSQSTSRCTEVSGKDNDSDRTILSIRDSRRPSNESVNVDKEKEGEGEKLTERRNSDASSRSPTHRVSFHPSTFQPEQF</sequence>
<organism evidence="6 7">
    <name type="scientific">Pristionchus pacificus</name>
    <name type="common">Parasitic nematode worm</name>
    <dbReference type="NCBI Taxonomy" id="54126"/>
    <lineage>
        <taxon>Eukaryota</taxon>
        <taxon>Metazoa</taxon>
        <taxon>Ecdysozoa</taxon>
        <taxon>Nematoda</taxon>
        <taxon>Chromadorea</taxon>
        <taxon>Rhabditida</taxon>
        <taxon>Rhabditina</taxon>
        <taxon>Diplogasteromorpha</taxon>
        <taxon>Diplogasteroidea</taxon>
        <taxon>Neodiplogasteridae</taxon>
        <taxon>Pristionchus</taxon>
    </lineage>
</organism>
<feature type="region of interest" description="Disordered" evidence="5">
    <location>
        <begin position="234"/>
        <end position="328"/>
    </location>
</feature>